<evidence type="ECO:0000313" key="17">
    <source>
        <dbReference type="Proteomes" id="UP000233256"/>
    </source>
</evidence>
<gene>
    <name evidence="12 16" type="primary">atpF</name>
    <name evidence="16" type="ORF">CVV64_06110</name>
</gene>
<dbReference type="GO" id="GO:0012505">
    <property type="term" value="C:endomembrane system"/>
    <property type="evidence" value="ECO:0007669"/>
    <property type="project" value="UniProtKB-SubCell"/>
</dbReference>
<keyword evidence="6 12" id="KW-1133">Transmembrane helix</keyword>
<feature type="signal peptide" evidence="15">
    <location>
        <begin position="1"/>
        <end position="28"/>
    </location>
</feature>
<dbReference type="NCBIfam" id="TIGR01144">
    <property type="entry name" value="ATP_synt_b"/>
    <property type="match status" value="1"/>
</dbReference>
<evidence type="ECO:0000256" key="6">
    <source>
        <dbReference type="ARBA" id="ARBA00022989"/>
    </source>
</evidence>
<evidence type="ECO:0000256" key="4">
    <source>
        <dbReference type="ARBA" id="ARBA00022692"/>
    </source>
</evidence>
<keyword evidence="5 12" id="KW-0375">Hydrogen ion transport</keyword>
<dbReference type="Proteomes" id="UP000233256">
    <property type="component" value="Unassembled WGS sequence"/>
</dbReference>
<keyword evidence="12" id="KW-1003">Cell membrane</keyword>
<evidence type="ECO:0000256" key="9">
    <source>
        <dbReference type="ARBA" id="ARBA00023310"/>
    </source>
</evidence>
<evidence type="ECO:0000256" key="2">
    <source>
        <dbReference type="ARBA" id="ARBA00022448"/>
    </source>
</evidence>
<dbReference type="GO" id="GO:0046933">
    <property type="term" value="F:proton-transporting ATP synthase activity, rotational mechanism"/>
    <property type="evidence" value="ECO:0007669"/>
    <property type="project" value="UniProtKB-UniRule"/>
</dbReference>
<reference evidence="16 17" key="1">
    <citation type="journal article" date="2017" name="ISME J.">
        <title>Potential for microbial H2 and metal transformations associated with novel bacteria and archaea in deep terrestrial subsurface sediments.</title>
        <authorList>
            <person name="Hernsdorf A.W."/>
            <person name="Amano Y."/>
            <person name="Miyakawa K."/>
            <person name="Ise K."/>
            <person name="Suzuki Y."/>
            <person name="Anantharaman K."/>
            <person name="Probst A."/>
            <person name="Burstein D."/>
            <person name="Thomas B.C."/>
            <person name="Banfield J.F."/>
        </authorList>
    </citation>
    <scope>NUCLEOTIDE SEQUENCE [LARGE SCALE GENOMIC DNA]</scope>
    <source>
        <strain evidence="16">HGW-Wallbacteria-1</strain>
    </source>
</reference>
<dbReference type="GO" id="GO:0045259">
    <property type="term" value="C:proton-transporting ATP synthase complex"/>
    <property type="evidence" value="ECO:0007669"/>
    <property type="project" value="UniProtKB-KW"/>
</dbReference>
<comment type="caution">
    <text evidence="16">The sequence shown here is derived from an EMBL/GenBank/DDBJ whole genome shotgun (WGS) entry which is preliminary data.</text>
</comment>
<keyword evidence="15" id="KW-0732">Signal</keyword>
<keyword evidence="14" id="KW-0175">Coiled coil</keyword>
<dbReference type="CDD" id="cd06503">
    <property type="entry name" value="ATP-synt_Fo_b"/>
    <property type="match status" value="1"/>
</dbReference>
<keyword evidence="3 12" id="KW-0138">CF(0)</keyword>
<dbReference type="InterPro" id="IPR050059">
    <property type="entry name" value="ATP_synthase_B_chain"/>
</dbReference>
<evidence type="ECO:0000256" key="12">
    <source>
        <dbReference type="HAMAP-Rule" id="MF_01398"/>
    </source>
</evidence>
<name>A0A2N1PSN4_9BACT</name>
<dbReference type="PANTHER" id="PTHR33445">
    <property type="entry name" value="ATP SYNTHASE SUBUNIT B', CHLOROPLASTIC"/>
    <property type="match status" value="1"/>
</dbReference>
<evidence type="ECO:0000313" key="16">
    <source>
        <dbReference type="EMBL" id="PKK91340.1"/>
    </source>
</evidence>
<dbReference type="GO" id="GO:0005886">
    <property type="term" value="C:plasma membrane"/>
    <property type="evidence" value="ECO:0007669"/>
    <property type="project" value="UniProtKB-SubCell"/>
</dbReference>
<feature type="coiled-coil region" evidence="14">
    <location>
        <begin position="94"/>
        <end position="132"/>
    </location>
</feature>
<comment type="similarity">
    <text evidence="1 12 13">Belongs to the ATPase B chain family.</text>
</comment>
<dbReference type="AlphaFoldDB" id="A0A2N1PSN4"/>
<accession>A0A2N1PSN4</accession>
<protein>
    <recommendedName>
        <fullName evidence="12">ATP synthase subunit b</fullName>
    </recommendedName>
    <alternativeName>
        <fullName evidence="12">ATP synthase F(0) sector subunit b</fullName>
    </alternativeName>
    <alternativeName>
        <fullName evidence="12">ATPase subunit I</fullName>
    </alternativeName>
    <alternativeName>
        <fullName evidence="12">F-type ATPase subunit b</fullName>
        <shortName evidence="12">F-ATPase subunit b</shortName>
    </alternativeName>
</protein>
<evidence type="ECO:0000256" key="1">
    <source>
        <dbReference type="ARBA" id="ARBA00005513"/>
    </source>
</evidence>
<evidence type="ECO:0000256" key="3">
    <source>
        <dbReference type="ARBA" id="ARBA00022547"/>
    </source>
</evidence>
<keyword evidence="8 12" id="KW-0472">Membrane</keyword>
<evidence type="ECO:0000256" key="5">
    <source>
        <dbReference type="ARBA" id="ARBA00022781"/>
    </source>
</evidence>
<keyword evidence="9 12" id="KW-0066">ATP synthesis</keyword>
<comment type="function">
    <text evidence="12">Component of the F(0) channel, it forms part of the peripheral stalk, linking F(1) to F(0).</text>
</comment>
<evidence type="ECO:0000256" key="13">
    <source>
        <dbReference type="RuleBase" id="RU003848"/>
    </source>
</evidence>
<dbReference type="InterPro" id="IPR005864">
    <property type="entry name" value="ATP_synth_F0_bsu_bac"/>
</dbReference>
<dbReference type="InterPro" id="IPR002146">
    <property type="entry name" value="ATP_synth_b/b'su_bac/chlpt"/>
</dbReference>
<evidence type="ECO:0000256" key="14">
    <source>
        <dbReference type="SAM" id="Coils"/>
    </source>
</evidence>
<evidence type="ECO:0000256" key="10">
    <source>
        <dbReference type="ARBA" id="ARBA00025198"/>
    </source>
</evidence>
<evidence type="ECO:0000256" key="7">
    <source>
        <dbReference type="ARBA" id="ARBA00023065"/>
    </source>
</evidence>
<proteinExistence type="inferred from homology"/>
<dbReference type="HAMAP" id="MF_01398">
    <property type="entry name" value="ATP_synth_b_bprime"/>
    <property type="match status" value="1"/>
</dbReference>
<organism evidence="16 17">
    <name type="scientific">Candidatus Wallbacteria bacterium HGW-Wallbacteria-1</name>
    <dbReference type="NCBI Taxonomy" id="2013854"/>
    <lineage>
        <taxon>Bacteria</taxon>
        <taxon>Candidatus Walliibacteriota</taxon>
    </lineage>
</organism>
<dbReference type="Pfam" id="PF00430">
    <property type="entry name" value="ATP-synt_B"/>
    <property type="match status" value="1"/>
</dbReference>
<evidence type="ECO:0000256" key="15">
    <source>
        <dbReference type="SAM" id="SignalP"/>
    </source>
</evidence>
<evidence type="ECO:0000256" key="11">
    <source>
        <dbReference type="ARBA" id="ARBA00037847"/>
    </source>
</evidence>
<dbReference type="GO" id="GO:0046961">
    <property type="term" value="F:proton-transporting ATPase activity, rotational mechanism"/>
    <property type="evidence" value="ECO:0007669"/>
    <property type="project" value="TreeGrafter"/>
</dbReference>
<feature type="transmembrane region" description="Helical" evidence="12">
    <location>
        <begin position="44"/>
        <end position="69"/>
    </location>
</feature>
<comment type="subcellular location">
    <subcellularLocation>
        <location evidence="12">Cell membrane</location>
        <topology evidence="12">Single-pass membrane protein</topology>
    </subcellularLocation>
    <subcellularLocation>
        <location evidence="11">Endomembrane system</location>
        <topology evidence="11">Single-pass membrane protein</topology>
    </subcellularLocation>
</comment>
<dbReference type="PANTHER" id="PTHR33445:SF2">
    <property type="entry name" value="ATP SYNTHASE SUBUNIT B', CHLOROPLASTIC"/>
    <property type="match status" value="1"/>
</dbReference>
<keyword evidence="7 12" id="KW-0406">Ion transport</keyword>
<keyword evidence="4 12" id="KW-0812">Transmembrane</keyword>
<feature type="chain" id="PRO_5014962185" description="ATP synthase subunit b" evidence="15">
    <location>
        <begin position="29"/>
        <end position="203"/>
    </location>
</feature>
<comment type="function">
    <text evidence="10 12">F(1)F(0) ATP synthase produces ATP from ADP in the presence of a proton or sodium gradient. F-type ATPases consist of two structural domains, F(1) containing the extramembraneous catalytic core and F(0) containing the membrane proton channel, linked together by a central stalk and a peripheral stalk. During catalysis, ATP synthesis in the catalytic domain of F(1) is coupled via a rotary mechanism of the central stalk subunits to proton translocation.</text>
</comment>
<comment type="subunit">
    <text evidence="12">F-type ATPases have 2 components, F(1) - the catalytic core - and F(0) - the membrane proton channel. F(1) has five subunits: alpha(3), beta(3), gamma(1), delta(1), epsilon(1). F(0) has three main subunits: a(1), b(2) and c(10-14). The alpha and beta chains form an alternating ring which encloses part of the gamma chain. F(1) is attached to F(0) by a central stalk formed by the gamma and epsilon chains, while a peripheral stalk is formed by the delta and b chains.</text>
</comment>
<dbReference type="EMBL" id="PGXC01000003">
    <property type="protein sequence ID" value="PKK91340.1"/>
    <property type="molecule type" value="Genomic_DNA"/>
</dbReference>
<evidence type="ECO:0000256" key="8">
    <source>
        <dbReference type="ARBA" id="ARBA00023136"/>
    </source>
</evidence>
<sequence length="203" mass="22555">MTEKSFSLSLAASLAAGTGMLSALPALAQEAKPLIGAARDGGMININFTMVMQVVNFAILMFLMVKILYKPLLQVLDERSRVVRESLEAARAKDEAAAKVLEDYRAQIEELRSQMSEHLSKARREAEEEKHKMIESAQLEARGILEKTNREIAMKIEEAQAGLRAEIANLAVEVAGKVVGRSFSSEDNVKYIEDYLDKVEKRI</sequence>
<keyword evidence="2 12" id="KW-0813">Transport</keyword>